<dbReference type="GO" id="GO:0016477">
    <property type="term" value="P:cell migration"/>
    <property type="evidence" value="ECO:0007669"/>
    <property type="project" value="TreeGrafter"/>
</dbReference>
<comment type="function">
    <text evidence="12">Cell surface proteoglycan.</text>
</comment>
<protein>
    <submittedName>
        <fullName evidence="15">Glypican-4</fullName>
    </submittedName>
</protein>
<feature type="region of interest" description="Disordered" evidence="13">
    <location>
        <begin position="355"/>
        <end position="409"/>
    </location>
</feature>
<reference evidence="15" key="1">
    <citation type="submission" date="2021-05" db="EMBL/GenBank/DDBJ databases">
        <authorList>
            <person name="Alioto T."/>
            <person name="Alioto T."/>
            <person name="Gomez Garrido J."/>
        </authorList>
    </citation>
    <scope>NUCLEOTIDE SEQUENCE</scope>
</reference>
<sequence>MLFSNNLINHYSTRRKLISVFILVSLISVVRSRDLSCANAKYFTNPGKVAVDLLKSPVNGESLKICTSRLTCCSQEQEIQVHNVIRSSYDKHLKQTLYTLSSVLKSRAHRFDGFFKELLSTSKKSFHDMFKRTYGIIYEQNSFLFTDLFEELEKYFSKGNVDLIEVMDNFFSILYQKMFTVLNAQYTFDDKYLVCVSEHMKDLKPFGDVPSKLSVQLKRSFVATRTFQQSLNVAGDIVHNMINMPISLECARSMTKMAGCPMCQGYPNLKPCYNYCANVMKGCVAFQSELDHEWNVFVDAIEKIAERLLGPFNIEMVVEPINIKISEAIMNFQENSQHVSQRVFSGCGKPILGRRKRQVSNSGRTNSRPAFPLSETIDEEEEEDEDEDEEDEDEEEEEEEEESRASAVSPSPFIPEWLLEVPEDLDVLIVERHFEDAYNLIEKTREFLNETQPSTGRESLDVSFVTEMRKKLDTRVDTLTVMLTKELKVTPEKSLQGGLRSARPFIRVLNQLNKASLSCDLFLALCSSILRAQLKRVRRDGPALNYVSSASTVFFTNLSLMTTELQKVAFPGTGECAAAFVVWATREFNLFVSYVIRELFVTQSSLSSLSPCIAAVSTKCDQLTSLGLDLRYLLDGALRGPLTKALKETRDKLTDTIKLRCSEDKWKPFNLNNRQQRDKFLAEFSEAGLTSMTSYLTGDCWLRLSNNTILFTRLYLSLLQDCFQLATSELLYSIEDTLYVVMQHQLKHVDASLRNDQLADEREFIVQNADFILNNLLTLCENKFEQHFQFKSKKLAQVKKEFQHLA</sequence>
<accession>A0A8D8R6H4</accession>
<dbReference type="InterPro" id="IPR001863">
    <property type="entry name" value="Glypican"/>
</dbReference>
<dbReference type="InterPro" id="IPR032403">
    <property type="entry name" value="Exo84_C"/>
</dbReference>
<dbReference type="GO" id="GO:0098552">
    <property type="term" value="C:side of membrane"/>
    <property type="evidence" value="ECO:0007669"/>
    <property type="project" value="UniProtKB-KW"/>
</dbReference>
<dbReference type="Gene3D" id="1.20.58.1210">
    <property type="entry name" value="Exo84p, N-terminal helical domain"/>
    <property type="match status" value="1"/>
</dbReference>
<dbReference type="EMBL" id="HBUF01129050">
    <property type="protein sequence ID" value="CAG6643785.1"/>
    <property type="molecule type" value="Transcribed_RNA"/>
</dbReference>
<evidence type="ECO:0000256" key="8">
    <source>
        <dbReference type="ARBA" id="ARBA00023180"/>
    </source>
</evidence>
<dbReference type="PANTHER" id="PTHR10822">
    <property type="entry name" value="GLYPICAN"/>
    <property type="match status" value="1"/>
</dbReference>
<dbReference type="InterPro" id="IPR016159">
    <property type="entry name" value="Cullin_repeat-like_dom_sf"/>
</dbReference>
<evidence type="ECO:0000256" key="4">
    <source>
        <dbReference type="ARBA" id="ARBA00022622"/>
    </source>
</evidence>
<evidence type="ECO:0000256" key="11">
    <source>
        <dbReference type="RuleBase" id="RU003518"/>
    </source>
</evidence>
<dbReference type="Pfam" id="PF01153">
    <property type="entry name" value="Glypican"/>
    <property type="match status" value="1"/>
</dbReference>
<dbReference type="AlphaFoldDB" id="A0A8D8R6H4"/>
<dbReference type="GO" id="GO:0005886">
    <property type="term" value="C:plasma membrane"/>
    <property type="evidence" value="ECO:0007669"/>
    <property type="project" value="UniProtKB-SubCell"/>
</dbReference>
<evidence type="ECO:0000313" key="15">
    <source>
        <dbReference type="EMBL" id="CAG6643785.1"/>
    </source>
</evidence>
<feature type="compositionally biased region" description="Acidic residues" evidence="13">
    <location>
        <begin position="376"/>
        <end position="402"/>
    </location>
</feature>
<evidence type="ECO:0000256" key="2">
    <source>
        <dbReference type="ARBA" id="ARBA00010260"/>
    </source>
</evidence>
<dbReference type="GO" id="GO:0045202">
    <property type="term" value="C:synapse"/>
    <property type="evidence" value="ECO:0007669"/>
    <property type="project" value="TreeGrafter"/>
</dbReference>
<evidence type="ECO:0000256" key="5">
    <source>
        <dbReference type="ARBA" id="ARBA00022729"/>
    </source>
</evidence>
<keyword evidence="9 12" id="KW-0357">Heparan sulfate</keyword>
<dbReference type="PANTHER" id="PTHR10822:SF30">
    <property type="entry name" value="DALLY-LIKE, ISOFORM A"/>
    <property type="match status" value="1"/>
</dbReference>
<dbReference type="GO" id="GO:0005576">
    <property type="term" value="C:extracellular region"/>
    <property type="evidence" value="ECO:0007669"/>
    <property type="project" value="TreeGrafter"/>
</dbReference>
<evidence type="ECO:0000259" key="14">
    <source>
        <dbReference type="Pfam" id="PF16528"/>
    </source>
</evidence>
<evidence type="ECO:0000256" key="12">
    <source>
        <dbReference type="RuleBase" id="RU003519"/>
    </source>
</evidence>
<evidence type="ECO:0000256" key="10">
    <source>
        <dbReference type="ARBA" id="ARBA00023288"/>
    </source>
</evidence>
<dbReference type="GO" id="GO:1905475">
    <property type="term" value="P:regulation of protein localization to membrane"/>
    <property type="evidence" value="ECO:0007669"/>
    <property type="project" value="TreeGrafter"/>
</dbReference>
<comment type="similarity">
    <text evidence="2 11">Belongs to the glypican family.</text>
</comment>
<keyword evidence="3" id="KW-1003">Cell membrane</keyword>
<keyword evidence="7 12" id="KW-0472">Membrane</keyword>
<comment type="subcellular location">
    <subcellularLocation>
        <location evidence="1 12">Cell membrane</location>
        <topology evidence="1 12">Lipid-anchor</topology>
        <topology evidence="1 12">GPI-anchor</topology>
    </subcellularLocation>
</comment>
<evidence type="ECO:0000256" key="13">
    <source>
        <dbReference type="SAM" id="MobiDB-lite"/>
    </source>
</evidence>
<dbReference type="InterPro" id="IPR042560">
    <property type="entry name" value="Exo84_C_2"/>
</dbReference>
<name>A0A8D8R6H4_9HEMI</name>
<evidence type="ECO:0000256" key="9">
    <source>
        <dbReference type="ARBA" id="ARBA00023207"/>
    </source>
</evidence>
<keyword evidence="8" id="KW-0325">Glycoprotein</keyword>
<keyword evidence="10 12" id="KW-0449">Lipoprotein</keyword>
<keyword evidence="5" id="KW-0732">Signal</keyword>
<dbReference type="GO" id="GO:0009986">
    <property type="term" value="C:cell surface"/>
    <property type="evidence" value="ECO:0007669"/>
    <property type="project" value="TreeGrafter"/>
</dbReference>
<organism evidence="15">
    <name type="scientific">Cacopsylla melanoneura</name>
    <dbReference type="NCBI Taxonomy" id="428564"/>
    <lineage>
        <taxon>Eukaryota</taxon>
        <taxon>Metazoa</taxon>
        <taxon>Ecdysozoa</taxon>
        <taxon>Arthropoda</taxon>
        <taxon>Hexapoda</taxon>
        <taxon>Insecta</taxon>
        <taxon>Pterygota</taxon>
        <taxon>Neoptera</taxon>
        <taxon>Paraneoptera</taxon>
        <taxon>Hemiptera</taxon>
        <taxon>Sternorrhyncha</taxon>
        <taxon>Psylloidea</taxon>
        <taxon>Psyllidae</taxon>
        <taxon>Psyllinae</taxon>
        <taxon>Cacopsylla</taxon>
    </lineage>
</organism>
<evidence type="ECO:0000256" key="6">
    <source>
        <dbReference type="ARBA" id="ARBA00022974"/>
    </source>
</evidence>
<keyword evidence="4 12" id="KW-0336">GPI-anchor</keyword>
<proteinExistence type="inferred from homology"/>
<dbReference type="GO" id="GO:0009966">
    <property type="term" value="P:regulation of signal transduction"/>
    <property type="evidence" value="ECO:0007669"/>
    <property type="project" value="InterPro"/>
</dbReference>
<dbReference type="Pfam" id="PF16528">
    <property type="entry name" value="Exo84_C"/>
    <property type="match status" value="1"/>
</dbReference>
<feature type="domain" description="Exocyst component Exo84 C-terminal" evidence="14">
    <location>
        <begin position="416"/>
        <end position="630"/>
    </location>
</feature>
<feature type="compositionally biased region" description="Polar residues" evidence="13">
    <location>
        <begin position="359"/>
        <end position="368"/>
    </location>
</feature>
<evidence type="ECO:0000256" key="1">
    <source>
        <dbReference type="ARBA" id="ARBA00004609"/>
    </source>
</evidence>
<evidence type="ECO:0000256" key="7">
    <source>
        <dbReference type="ARBA" id="ARBA00023136"/>
    </source>
</evidence>
<evidence type="ECO:0000256" key="3">
    <source>
        <dbReference type="ARBA" id="ARBA00022475"/>
    </source>
</evidence>
<dbReference type="SUPFAM" id="SSF74788">
    <property type="entry name" value="Cullin repeat-like"/>
    <property type="match status" value="1"/>
</dbReference>
<dbReference type="InterPro" id="IPR042561">
    <property type="entry name" value="Exo84_C_1"/>
</dbReference>
<keyword evidence="6 12" id="KW-0654">Proteoglycan</keyword>
<dbReference type="Gene3D" id="1.20.58.1220">
    <property type="entry name" value="Exo84p, C-terminal helical domain"/>
    <property type="match status" value="1"/>
</dbReference>